<name>A0A0B0IEU3_9BACI</name>
<proteinExistence type="predicted"/>
<evidence type="ECO:0000313" key="1">
    <source>
        <dbReference type="EMBL" id="KHF38196.1"/>
    </source>
</evidence>
<sequence>MKTSRMNQIHRNYNQVSSHEELIEKLEIGQGTIYANGYTPARTNVKSRKKKRGTLTISN</sequence>
<dbReference type="EMBL" id="JRJU01000047">
    <property type="protein sequence ID" value="KHF38196.1"/>
    <property type="molecule type" value="Genomic_DNA"/>
</dbReference>
<evidence type="ECO:0000313" key="2">
    <source>
        <dbReference type="Proteomes" id="UP000030832"/>
    </source>
</evidence>
<dbReference type="RefSeq" id="WP_034633275.1">
    <property type="nucleotide sequence ID" value="NZ_JRJU01000047.1"/>
</dbReference>
<comment type="caution">
    <text evidence="1">The sequence shown here is derived from an EMBL/GenBank/DDBJ whole genome shotgun (WGS) entry which is preliminary data.</text>
</comment>
<dbReference type="Proteomes" id="UP000030832">
    <property type="component" value="Unassembled WGS sequence"/>
</dbReference>
<accession>A0A0B0IEU3</accession>
<protein>
    <submittedName>
        <fullName evidence="1">Uncharacterized protein</fullName>
    </submittedName>
</protein>
<gene>
    <name evidence="1" type="ORF">LQ50_22555</name>
</gene>
<reference evidence="1 2" key="1">
    <citation type="submission" date="2014-09" db="EMBL/GenBank/DDBJ databases">
        <title>Genome sequencing and annotation of Bacillus Okhensis strain Kh10-101T.</title>
        <authorList>
            <person name="Prakash J.S."/>
        </authorList>
    </citation>
    <scope>NUCLEOTIDE SEQUENCE [LARGE SCALE GENOMIC DNA]</scope>
    <source>
        <strain evidence="2">Kh10-101T</strain>
    </source>
</reference>
<dbReference type="AlphaFoldDB" id="A0A0B0IEU3"/>
<keyword evidence="2" id="KW-1185">Reference proteome</keyword>
<organism evidence="1 2">
    <name type="scientific">Halalkalibacter okhensis</name>
    <dbReference type="NCBI Taxonomy" id="333138"/>
    <lineage>
        <taxon>Bacteria</taxon>
        <taxon>Bacillati</taxon>
        <taxon>Bacillota</taxon>
        <taxon>Bacilli</taxon>
        <taxon>Bacillales</taxon>
        <taxon>Bacillaceae</taxon>
        <taxon>Halalkalibacter</taxon>
    </lineage>
</organism>
<dbReference type="STRING" id="333138.LQ50_22555"/>